<keyword evidence="3" id="KW-0805">Transcription regulation</keyword>
<evidence type="ECO:0000256" key="6">
    <source>
        <dbReference type="PROSITE-ProRule" id="PRU00169"/>
    </source>
</evidence>
<keyword evidence="4 7" id="KW-0238">DNA-binding</keyword>
<evidence type="ECO:0000313" key="10">
    <source>
        <dbReference type="EMBL" id="PZM96628.1"/>
    </source>
</evidence>
<dbReference type="SMART" id="SM00862">
    <property type="entry name" value="Trans_reg_C"/>
    <property type="match status" value="1"/>
</dbReference>
<dbReference type="SUPFAM" id="SSF52172">
    <property type="entry name" value="CheY-like"/>
    <property type="match status" value="1"/>
</dbReference>
<reference evidence="10" key="1">
    <citation type="submission" date="2018-05" db="EMBL/GenBank/DDBJ databases">
        <authorList>
            <person name="Lanie J.A."/>
            <person name="Ng W.-L."/>
            <person name="Kazmierczak K.M."/>
            <person name="Andrzejewski T.M."/>
            <person name="Davidsen T.M."/>
            <person name="Wayne K.J."/>
            <person name="Tettelin H."/>
            <person name="Glass J.I."/>
            <person name="Rusch D."/>
            <person name="Podicherti R."/>
            <person name="Tsui H.-C.T."/>
            <person name="Winkler M.E."/>
        </authorList>
    </citation>
    <scope>NUCLEOTIDE SEQUENCE</scope>
    <source>
        <strain evidence="10">ZC4RG45</strain>
    </source>
</reference>
<evidence type="ECO:0000256" key="3">
    <source>
        <dbReference type="ARBA" id="ARBA00023015"/>
    </source>
</evidence>
<dbReference type="InterPro" id="IPR011006">
    <property type="entry name" value="CheY-like_superfamily"/>
</dbReference>
<dbReference type="PANTHER" id="PTHR48111:SF1">
    <property type="entry name" value="TWO-COMPONENT RESPONSE REGULATOR ORR33"/>
    <property type="match status" value="1"/>
</dbReference>
<dbReference type="STRING" id="1111738.GCA_000427905_00390"/>
<evidence type="ECO:0000256" key="4">
    <source>
        <dbReference type="ARBA" id="ARBA00023125"/>
    </source>
</evidence>
<proteinExistence type="predicted"/>
<dbReference type="GO" id="GO:0000976">
    <property type="term" value="F:transcription cis-regulatory region binding"/>
    <property type="evidence" value="ECO:0007669"/>
    <property type="project" value="TreeGrafter"/>
</dbReference>
<dbReference type="InterPro" id="IPR039420">
    <property type="entry name" value="WalR-like"/>
</dbReference>
<dbReference type="GO" id="GO:0032993">
    <property type="term" value="C:protein-DNA complex"/>
    <property type="evidence" value="ECO:0007669"/>
    <property type="project" value="TreeGrafter"/>
</dbReference>
<dbReference type="AlphaFoldDB" id="A0A2W4JEW6"/>
<dbReference type="InterPro" id="IPR001789">
    <property type="entry name" value="Sig_transdc_resp-reg_receiver"/>
</dbReference>
<name>A0A2W4JEW6_9PSEU</name>
<feature type="domain" description="OmpR/PhoB-type" evidence="9">
    <location>
        <begin position="142"/>
        <end position="240"/>
    </location>
</feature>
<dbReference type="InterPro" id="IPR036388">
    <property type="entry name" value="WH-like_DNA-bd_sf"/>
</dbReference>
<dbReference type="CDD" id="cd00383">
    <property type="entry name" value="trans_reg_C"/>
    <property type="match status" value="1"/>
</dbReference>
<dbReference type="PANTHER" id="PTHR48111">
    <property type="entry name" value="REGULATOR OF RPOS"/>
    <property type="match status" value="1"/>
</dbReference>
<keyword evidence="1" id="KW-0597">Phosphoprotein</keyword>
<evidence type="ECO:0000259" key="8">
    <source>
        <dbReference type="PROSITE" id="PS50110"/>
    </source>
</evidence>
<dbReference type="PROSITE" id="PS50110">
    <property type="entry name" value="RESPONSE_REGULATORY"/>
    <property type="match status" value="1"/>
</dbReference>
<accession>A0A2W4JEW6</accession>
<dbReference type="PROSITE" id="PS51755">
    <property type="entry name" value="OMPR_PHOB"/>
    <property type="match status" value="1"/>
</dbReference>
<feature type="DNA-binding region" description="OmpR/PhoB-type" evidence="7">
    <location>
        <begin position="142"/>
        <end position="240"/>
    </location>
</feature>
<keyword evidence="5" id="KW-0804">Transcription</keyword>
<evidence type="ECO:0000256" key="2">
    <source>
        <dbReference type="ARBA" id="ARBA00023012"/>
    </source>
</evidence>
<evidence type="ECO:0000256" key="7">
    <source>
        <dbReference type="PROSITE-ProRule" id="PRU01091"/>
    </source>
</evidence>
<dbReference type="GO" id="GO:0006355">
    <property type="term" value="P:regulation of DNA-templated transcription"/>
    <property type="evidence" value="ECO:0007669"/>
    <property type="project" value="InterPro"/>
</dbReference>
<dbReference type="SUPFAM" id="SSF46894">
    <property type="entry name" value="C-terminal effector domain of the bipartite response regulators"/>
    <property type="match status" value="1"/>
</dbReference>
<dbReference type="GO" id="GO:0005829">
    <property type="term" value="C:cytosol"/>
    <property type="evidence" value="ECO:0007669"/>
    <property type="project" value="TreeGrafter"/>
</dbReference>
<protein>
    <submittedName>
        <fullName evidence="10">DNA-binding response regulator</fullName>
    </submittedName>
</protein>
<dbReference type="Gene3D" id="3.40.50.2300">
    <property type="match status" value="1"/>
</dbReference>
<evidence type="ECO:0000259" key="9">
    <source>
        <dbReference type="PROSITE" id="PS51755"/>
    </source>
</evidence>
<evidence type="ECO:0000256" key="5">
    <source>
        <dbReference type="ARBA" id="ARBA00023163"/>
    </source>
</evidence>
<organism evidence="10">
    <name type="scientific">Thermocrispum agreste</name>
    <dbReference type="NCBI Taxonomy" id="37925"/>
    <lineage>
        <taxon>Bacteria</taxon>
        <taxon>Bacillati</taxon>
        <taxon>Actinomycetota</taxon>
        <taxon>Actinomycetes</taxon>
        <taxon>Pseudonocardiales</taxon>
        <taxon>Pseudonocardiaceae</taxon>
        <taxon>Thermocrispum</taxon>
    </lineage>
</organism>
<comment type="caution">
    <text evidence="6">Lacks conserved residue(s) required for the propagation of feature annotation.</text>
</comment>
<feature type="domain" description="Response regulatory" evidence="8">
    <location>
        <begin position="21"/>
        <end position="134"/>
    </location>
</feature>
<gene>
    <name evidence="10" type="ORF">DIU77_10445</name>
</gene>
<dbReference type="InterPro" id="IPR001867">
    <property type="entry name" value="OmpR/PhoB-type_DNA-bd"/>
</dbReference>
<dbReference type="InterPro" id="IPR016032">
    <property type="entry name" value="Sig_transdc_resp-reg_C-effctor"/>
</dbReference>
<comment type="caution">
    <text evidence="10">The sequence shown here is derived from an EMBL/GenBank/DDBJ whole genome shotgun (WGS) entry which is preliminary data.</text>
</comment>
<dbReference type="Pfam" id="PF00486">
    <property type="entry name" value="Trans_reg_C"/>
    <property type="match status" value="1"/>
</dbReference>
<keyword evidence="2" id="KW-0902">Two-component regulatory system</keyword>
<dbReference type="Gene3D" id="1.10.10.10">
    <property type="entry name" value="Winged helix-like DNA-binding domain superfamily/Winged helix DNA-binding domain"/>
    <property type="match status" value="1"/>
</dbReference>
<evidence type="ECO:0000256" key="1">
    <source>
        <dbReference type="ARBA" id="ARBA00022553"/>
    </source>
</evidence>
<dbReference type="GO" id="GO:0000156">
    <property type="term" value="F:phosphorelay response regulator activity"/>
    <property type="evidence" value="ECO:0007669"/>
    <property type="project" value="TreeGrafter"/>
</dbReference>
<dbReference type="EMBL" id="QGUI01000371">
    <property type="protein sequence ID" value="PZM96628.1"/>
    <property type="molecule type" value="Genomic_DNA"/>
</dbReference>
<sequence>MSEATVARPPLPRARSANQLVVLVVEQRAAVRAELAGIFAGQPITVATCDDVPRALLMLGRLSPDAVLLGPVDGRLDAPDSRRIVRAEDPALPVGEGAEGEAGFAAAAAGAGARVVLGQPYRAAELLALLGGLTRTRRVAIEPPVEVGRLRIDAVLPRMWVDGVEIALPQREYELLRYLAERSGQVVPRAELVEALWGGDRAPSSNALTVHIMRLRKRLTDSANGEWIRAIRGHGYLFTVPGSR</sequence>